<dbReference type="NCBIfam" id="TIGR02118">
    <property type="entry name" value="EthD family reductase"/>
    <property type="match status" value="1"/>
</dbReference>
<proteinExistence type="predicted"/>
<accession>A0ABT7RKN2</accession>
<dbReference type="InterPro" id="IPR009799">
    <property type="entry name" value="EthD_dom"/>
</dbReference>
<dbReference type="PANTHER" id="PTHR40260:SF2">
    <property type="entry name" value="BLR8190 PROTEIN"/>
    <property type="match status" value="1"/>
</dbReference>
<evidence type="ECO:0000313" key="3">
    <source>
        <dbReference type="Proteomes" id="UP001233164"/>
    </source>
</evidence>
<dbReference type="Pfam" id="PF07110">
    <property type="entry name" value="EthD"/>
    <property type="match status" value="1"/>
</dbReference>
<sequence>MYRITIVYNQPTDSAAFDEYYATKHLPLVREIPNVKKFAVGKCDPLDGNPPAAYALAELYFESKDEAGQAFASPQGQSAAGDVANFATGGISLLFSNEDTVLP</sequence>
<dbReference type="SUPFAM" id="SSF54909">
    <property type="entry name" value="Dimeric alpha+beta barrel"/>
    <property type="match status" value="1"/>
</dbReference>
<feature type="domain" description="EthD" evidence="1">
    <location>
        <begin position="10"/>
        <end position="88"/>
    </location>
</feature>
<comment type="caution">
    <text evidence="2">The sequence shown here is derived from an EMBL/GenBank/DDBJ whole genome shotgun (WGS) entry which is preliminary data.</text>
</comment>
<dbReference type="PANTHER" id="PTHR40260">
    <property type="entry name" value="BLR8190 PROTEIN"/>
    <property type="match status" value="1"/>
</dbReference>
<dbReference type="Proteomes" id="UP001233164">
    <property type="component" value="Unassembled WGS sequence"/>
</dbReference>
<organism evidence="2 3">
    <name type="scientific">Rhodococcus indonesiensis</name>
    <dbReference type="NCBI Taxonomy" id="3055869"/>
    <lineage>
        <taxon>Bacteria</taxon>
        <taxon>Bacillati</taxon>
        <taxon>Actinomycetota</taxon>
        <taxon>Actinomycetes</taxon>
        <taxon>Mycobacteriales</taxon>
        <taxon>Nocardiaceae</taxon>
        <taxon>Rhodococcus</taxon>
    </lineage>
</organism>
<dbReference type="Gene3D" id="3.30.70.100">
    <property type="match status" value="1"/>
</dbReference>
<reference evidence="2 3" key="1">
    <citation type="submission" date="2023-06" db="EMBL/GenBank/DDBJ databases">
        <title>Rhodococcus indonesiensis sp. nov a new member of the Rhodococcus ruber lineage isolated from a sediment of neutral hot spring.</title>
        <authorList>
            <person name="Kusuma A.B."/>
            <person name="Fenylestari G."/>
            <person name="Ammar F."/>
            <person name="Nouioui I."/>
            <person name="Goodfellow M."/>
        </authorList>
    </citation>
    <scope>NUCLEOTIDE SEQUENCE [LARGE SCALE GENOMIC DNA]</scope>
    <source>
        <strain evidence="2 3">CSLK01-03</strain>
    </source>
</reference>
<dbReference type="EMBL" id="JAUBOF010000018">
    <property type="protein sequence ID" value="MDM7488176.1"/>
    <property type="molecule type" value="Genomic_DNA"/>
</dbReference>
<evidence type="ECO:0000259" key="1">
    <source>
        <dbReference type="Pfam" id="PF07110"/>
    </source>
</evidence>
<dbReference type="InterPro" id="IPR011008">
    <property type="entry name" value="Dimeric_a/b-barrel"/>
</dbReference>
<keyword evidence="3" id="KW-1185">Reference proteome</keyword>
<name>A0ABT7RKN2_9NOCA</name>
<dbReference type="RefSeq" id="WP_289378253.1">
    <property type="nucleotide sequence ID" value="NZ_JAUBOF010000018.1"/>
</dbReference>
<protein>
    <submittedName>
        <fullName evidence="2">EthD family reductase</fullName>
    </submittedName>
</protein>
<evidence type="ECO:0000313" key="2">
    <source>
        <dbReference type="EMBL" id="MDM7488176.1"/>
    </source>
</evidence>
<gene>
    <name evidence="2" type="ORF">QT969_07765</name>
</gene>